<dbReference type="InterPro" id="IPR003717">
    <property type="entry name" value="RecO"/>
</dbReference>
<protein>
    <recommendedName>
        <fullName evidence="2 7">DNA repair protein RecO</fullName>
    </recommendedName>
    <alternativeName>
        <fullName evidence="6 7">Recombination protein O</fullName>
    </alternativeName>
</protein>
<evidence type="ECO:0000259" key="8">
    <source>
        <dbReference type="Pfam" id="PF11967"/>
    </source>
</evidence>
<keyword evidence="3 7" id="KW-0227">DNA damage</keyword>
<proteinExistence type="inferred from homology"/>
<dbReference type="PANTHER" id="PTHR33991">
    <property type="entry name" value="DNA REPAIR PROTEIN RECO"/>
    <property type="match status" value="1"/>
</dbReference>
<keyword evidence="4 7" id="KW-0233">DNA recombination</keyword>
<evidence type="ECO:0000256" key="4">
    <source>
        <dbReference type="ARBA" id="ARBA00023172"/>
    </source>
</evidence>
<dbReference type="SUPFAM" id="SSF50249">
    <property type="entry name" value="Nucleic acid-binding proteins"/>
    <property type="match status" value="1"/>
</dbReference>
<keyword evidence="5 7" id="KW-0234">DNA repair</keyword>
<dbReference type="PANTHER" id="PTHR33991:SF1">
    <property type="entry name" value="DNA REPAIR PROTEIN RECO"/>
    <property type="match status" value="1"/>
</dbReference>
<dbReference type="NCBIfam" id="TIGR00613">
    <property type="entry name" value="reco"/>
    <property type="match status" value="1"/>
</dbReference>
<dbReference type="Gene3D" id="1.20.1440.120">
    <property type="entry name" value="Recombination protein O, C-terminal domain"/>
    <property type="match status" value="1"/>
</dbReference>
<evidence type="ECO:0000313" key="10">
    <source>
        <dbReference type="Proteomes" id="UP000294593"/>
    </source>
</evidence>
<evidence type="ECO:0000256" key="2">
    <source>
        <dbReference type="ARBA" id="ARBA00021310"/>
    </source>
</evidence>
<name>A0A4R6REN9_9BURK</name>
<feature type="domain" description="DNA replication/recombination mediator RecO N-terminal" evidence="8">
    <location>
        <begin position="30"/>
        <end position="87"/>
    </location>
</feature>
<dbReference type="Proteomes" id="UP000294593">
    <property type="component" value="Unassembled WGS sequence"/>
</dbReference>
<dbReference type="Pfam" id="PF02565">
    <property type="entry name" value="RecO_C"/>
    <property type="match status" value="1"/>
</dbReference>
<comment type="caution">
    <text evidence="9">The sequence shown here is derived from an EMBL/GenBank/DDBJ whole genome shotgun (WGS) entry which is preliminary data.</text>
</comment>
<organism evidence="9 10">
    <name type="scientific">Aquabacterium commune</name>
    <dbReference type="NCBI Taxonomy" id="70586"/>
    <lineage>
        <taxon>Bacteria</taxon>
        <taxon>Pseudomonadati</taxon>
        <taxon>Pseudomonadota</taxon>
        <taxon>Betaproteobacteria</taxon>
        <taxon>Burkholderiales</taxon>
        <taxon>Aquabacterium</taxon>
    </lineage>
</organism>
<evidence type="ECO:0000256" key="3">
    <source>
        <dbReference type="ARBA" id="ARBA00022763"/>
    </source>
</evidence>
<reference evidence="9 10" key="1">
    <citation type="submission" date="2019-03" db="EMBL/GenBank/DDBJ databases">
        <title>Genomic Encyclopedia of Type Strains, Phase IV (KMG-IV): sequencing the most valuable type-strain genomes for metagenomic binning, comparative biology and taxonomic classification.</title>
        <authorList>
            <person name="Goeker M."/>
        </authorList>
    </citation>
    <scope>NUCLEOTIDE SEQUENCE [LARGE SCALE GENOMIC DNA]</scope>
    <source>
        <strain evidence="9 10">DSM 11901</strain>
    </source>
</reference>
<dbReference type="AlphaFoldDB" id="A0A4R6REN9"/>
<dbReference type="EMBL" id="SNXW01000003">
    <property type="protein sequence ID" value="TDP84672.1"/>
    <property type="molecule type" value="Genomic_DNA"/>
</dbReference>
<comment type="similarity">
    <text evidence="1 7">Belongs to the RecO family.</text>
</comment>
<sequence>MAKSASRSTTAAPARAASGRAPSARAGSLAYVLHSHDWSESSLILELFCREQGKVMAVAKGAKRPYSQLRPVLMPFQRIHVGFGAKRADEAEVWLLRQAEWAGGPAWPGGAALLPGFYLNELLMRLLARHDPHPELFDAYADALQGLTQPSLLTAALRAFELVLLRQLGLLPELSVETVGAAPVQAGQGHTLHPELGVRATPWQVEASEPGVRGDGPAQLDGTVLLALEAALVRPVAAGQSVVPGVMAACVTAGSSAMSDLKAITRTLLHYHLGSHTLRTRQLMIELQQP</sequence>
<evidence type="ECO:0000256" key="1">
    <source>
        <dbReference type="ARBA" id="ARBA00007452"/>
    </source>
</evidence>
<dbReference type="Pfam" id="PF11967">
    <property type="entry name" value="RecO_N"/>
    <property type="match status" value="1"/>
</dbReference>
<dbReference type="SUPFAM" id="SSF57863">
    <property type="entry name" value="ArfGap/RecO-like zinc finger"/>
    <property type="match status" value="1"/>
</dbReference>
<comment type="function">
    <text evidence="7">Involved in DNA repair and RecF pathway recombination.</text>
</comment>
<keyword evidence="10" id="KW-1185">Reference proteome</keyword>
<dbReference type="GO" id="GO:0006310">
    <property type="term" value="P:DNA recombination"/>
    <property type="evidence" value="ECO:0007669"/>
    <property type="project" value="UniProtKB-UniRule"/>
</dbReference>
<dbReference type="InterPro" id="IPR042242">
    <property type="entry name" value="RecO_C"/>
</dbReference>
<dbReference type="GO" id="GO:0043590">
    <property type="term" value="C:bacterial nucleoid"/>
    <property type="evidence" value="ECO:0007669"/>
    <property type="project" value="TreeGrafter"/>
</dbReference>
<gene>
    <name evidence="7" type="primary">recO</name>
    <name evidence="9" type="ORF">EV672_103243</name>
</gene>
<dbReference type="GO" id="GO:0006302">
    <property type="term" value="P:double-strand break repair"/>
    <property type="evidence" value="ECO:0007669"/>
    <property type="project" value="TreeGrafter"/>
</dbReference>
<evidence type="ECO:0000313" key="9">
    <source>
        <dbReference type="EMBL" id="TDP84672.1"/>
    </source>
</evidence>
<evidence type="ECO:0000256" key="7">
    <source>
        <dbReference type="HAMAP-Rule" id="MF_00201"/>
    </source>
</evidence>
<evidence type="ECO:0000256" key="6">
    <source>
        <dbReference type="ARBA" id="ARBA00033409"/>
    </source>
</evidence>
<dbReference type="InterPro" id="IPR037278">
    <property type="entry name" value="ARFGAP/RecO"/>
</dbReference>
<dbReference type="InterPro" id="IPR012340">
    <property type="entry name" value="NA-bd_OB-fold"/>
</dbReference>
<dbReference type="Gene3D" id="2.40.50.140">
    <property type="entry name" value="Nucleic acid-binding proteins"/>
    <property type="match status" value="1"/>
</dbReference>
<dbReference type="HAMAP" id="MF_00201">
    <property type="entry name" value="RecO"/>
    <property type="match status" value="1"/>
</dbReference>
<accession>A0A4R6REN9</accession>
<evidence type="ECO:0000256" key="5">
    <source>
        <dbReference type="ARBA" id="ARBA00023204"/>
    </source>
</evidence>
<dbReference type="InterPro" id="IPR022572">
    <property type="entry name" value="DNA_rep/recomb_RecO_N"/>
</dbReference>